<keyword evidence="2" id="KW-0472">Membrane</keyword>
<dbReference type="CDD" id="cd00093">
    <property type="entry name" value="HTH_XRE"/>
    <property type="match status" value="1"/>
</dbReference>
<sequence length="241" mass="28501">MRLGQTISEIRKERKMTQEEFAQIFHVTRQTVSNWEKEKNYPDLETLIFMSDEFNISLDVMLKEDTRMVKKLNKQIKFSERFKKNILLILMCIVIALAIGAAGWGMAWNSAKNSLEAKFRNGVEINGFRFDEQAGYYKKMIDQETYYTLPNQSMPGYFDFVLHFHNEVLDYYTVENGEHIQIRWSGRDNEGKMNHSICYLDEYGMYKYTLSEKQEKELCAVNTDISKIIKDGKEIYESVYE</sequence>
<dbReference type="SMART" id="SM00530">
    <property type="entry name" value="HTH_XRE"/>
    <property type="match status" value="1"/>
</dbReference>
<evidence type="ECO:0000256" key="1">
    <source>
        <dbReference type="ARBA" id="ARBA00023125"/>
    </source>
</evidence>
<feature type="transmembrane region" description="Helical" evidence="2">
    <location>
        <begin position="86"/>
        <end position="108"/>
    </location>
</feature>
<keyword evidence="2" id="KW-1133">Transmembrane helix</keyword>
<dbReference type="PROSITE" id="PS50943">
    <property type="entry name" value="HTH_CROC1"/>
    <property type="match status" value="1"/>
</dbReference>
<dbReference type="InterPro" id="IPR010982">
    <property type="entry name" value="Lambda_DNA-bd_dom_sf"/>
</dbReference>
<evidence type="ECO:0000313" key="5">
    <source>
        <dbReference type="Proteomes" id="UP000217549"/>
    </source>
</evidence>
<dbReference type="PANTHER" id="PTHR46558:SF4">
    <property type="entry name" value="DNA-BIDING PHAGE PROTEIN"/>
    <property type="match status" value="1"/>
</dbReference>
<dbReference type="GO" id="GO:0003677">
    <property type="term" value="F:DNA binding"/>
    <property type="evidence" value="ECO:0007669"/>
    <property type="project" value="UniProtKB-KW"/>
</dbReference>
<dbReference type="EMBL" id="LT907978">
    <property type="protein sequence ID" value="SOB71175.1"/>
    <property type="molecule type" value="Genomic_DNA"/>
</dbReference>
<dbReference type="PANTHER" id="PTHR46558">
    <property type="entry name" value="TRACRIPTIONAL REGULATORY PROTEIN-RELATED-RELATED"/>
    <property type="match status" value="1"/>
</dbReference>
<protein>
    <submittedName>
        <fullName evidence="4">Cro/C1-type HTH domain profile</fullName>
    </submittedName>
</protein>
<dbReference type="KEGG" id="ehl:EHLA_0410"/>
<keyword evidence="1" id="KW-0238">DNA-binding</keyword>
<reference evidence="5" key="1">
    <citation type="submission" date="2017-09" db="EMBL/GenBank/DDBJ databases">
        <authorList>
            <person name="Shetty A S."/>
        </authorList>
    </citation>
    <scope>NUCLEOTIDE SEQUENCE [LARGE SCALE GENOMIC DNA]</scope>
</reference>
<evidence type="ECO:0000259" key="3">
    <source>
        <dbReference type="PROSITE" id="PS50943"/>
    </source>
</evidence>
<proteinExistence type="predicted"/>
<evidence type="ECO:0000313" key="4">
    <source>
        <dbReference type="EMBL" id="SOB71175.1"/>
    </source>
</evidence>
<dbReference type="Proteomes" id="UP000217549">
    <property type="component" value="Chromosome I"/>
</dbReference>
<dbReference type="AlphaFoldDB" id="A0A285PT12"/>
<keyword evidence="5" id="KW-1185">Reference proteome</keyword>
<dbReference type="Pfam" id="PF01381">
    <property type="entry name" value="HTH_3"/>
    <property type="match status" value="1"/>
</dbReference>
<dbReference type="RefSeq" id="WP_096239133.1">
    <property type="nucleotide sequence ID" value="NZ_LT907978.1"/>
</dbReference>
<dbReference type="InterPro" id="IPR001387">
    <property type="entry name" value="Cro/C1-type_HTH"/>
</dbReference>
<keyword evidence="2" id="KW-0812">Transmembrane</keyword>
<name>A0A285PT12_9FIRM</name>
<organism evidence="4 5">
    <name type="scientific">Anaerobutyricum hallii</name>
    <dbReference type="NCBI Taxonomy" id="39488"/>
    <lineage>
        <taxon>Bacteria</taxon>
        <taxon>Bacillati</taxon>
        <taxon>Bacillota</taxon>
        <taxon>Clostridia</taxon>
        <taxon>Lachnospirales</taxon>
        <taxon>Lachnospiraceae</taxon>
        <taxon>Anaerobutyricum</taxon>
    </lineage>
</organism>
<dbReference type="SUPFAM" id="SSF47413">
    <property type="entry name" value="lambda repressor-like DNA-binding domains"/>
    <property type="match status" value="1"/>
</dbReference>
<feature type="domain" description="HTH cro/C1-type" evidence="3">
    <location>
        <begin position="7"/>
        <end position="61"/>
    </location>
</feature>
<accession>A0A285PT12</accession>
<dbReference type="Gene3D" id="1.10.260.40">
    <property type="entry name" value="lambda repressor-like DNA-binding domains"/>
    <property type="match status" value="1"/>
</dbReference>
<gene>
    <name evidence="4" type="ORF">EHLA_0410</name>
</gene>
<evidence type="ECO:0000256" key="2">
    <source>
        <dbReference type="SAM" id="Phobius"/>
    </source>
</evidence>